<dbReference type="GO" id="GO:0008168">
    <property type="term" value="F:methyltransferase activity"/>
    <property type="evidence" value="ECO:0007669"/>
    <property type="project" value="UniProtKB-KW"/>
</dbReference>
<dbReference type="SUPFAM" id="SSF53335">
    <property type="entry name" value="S-adenosyl-L-methionine-dependent methyltransferases"/>
    <property type="match status" value="1"/>
</dbReference>
<dbReference type="EMBL" id="JBCHKQ010000001">
    <property type="protein sequence ID" value="MEM5947641.1"/>
    <property type="molecule type" value="Genomic_DNA"/>
</dbReference>
<dbReference type="GO" id="GO:0032259">
    <property type="term" value="P:methylation"/>
    <property type="evidence" value="ECO:0007669"/>
    <property type="project" value="UniProtKB-KW"/>
</dbReference>
<gene>
    <name evidence="3" type="ORF">WKV44_03695</name>
</gene>
<dbReference type="Gene3D" id="2.20.25.110">
    <property type="entry name" value="S-adenosyl-L-methionine-dependent methyltransferases"/>
    <property type="match status" value="1"/>
</dbReference>
<feature type="domain" description="Methyltransferase" evidence="2">
    <location>
        <begin position="37"/>
        <end position="135"/>
    </location>
</feature>
<keyword evidence="1 3" id="KW-0808">Transferase</keyword>
<keyword evidence="4" id="KW-1185">Reference proteome</keyword>
<dbReference type="RefSeq" id="WP_420069083.1">
    <property type="nucleotide sequence ID" value="NZ_JBCHKQ010000001.1"/>
</dbReference>
<dbReference type="Proteomes" id="UP001466331">
    <property type="component" value="Unassembled WGS sequence"/>
</dbReference>
<dbReference type="Gene3D" id="3.40.50.150">
    <property type="entry name" value="Vaccinia Virus protein VP39"/>
    <property type="match status" value="1"/>
</dbReference>
<evidence type="ECO:0000256" key="1">
    <source>
        <dbReference type="ARBA" id="ARBA00022679"/>
    </source>
</evidence>
<dbReference type="EC" id="2.1.-.-" evidence="3"/>
<evidence type="ECO:0000313" key="4">
    <source>
        <dbReference type="Proteomes" id="UP001466331"/>
    </source>
</evidence>
<dbReference type="PANTHER" id="PTHR43861">
    <property type="entry name" value="TRANS-ACONITATE 2-METHYLTRANSFERASE-RELATED"/>
    <property type="match status" value="1"/>
</dbReference>
<keyword evidence="3" id="KW-0489">Methyltransferase</keyword>
<dbReference type="InterPro" id="IPR041698">
    <property type="entry name" value="Methyltransf_25"/>
</dbReference>
<dbReference type="Pfam" id="PF13649">
    <property type="entry name" value="Methyltransf_25"/>
    <property type="match status" value="1"/>
</dbReference>
<accession>A0ABU9UAZ4</accession>
<name>A0ABU9UAZ4_9SPIR</name>
<dbReference type="CDD" id="cd02440">
    <property type="entry name" value="AdoMet_MTases"/>
    <property type="match status" value="1"/>
</dbReference>
<proteinExistence type="predicted"/>
<comment type="caution">
    <text evidence="3">The sequence shown here is derived from an EMBL/GenBank/DDBJ whole genome shotgun (WGS) entry which is preliminary data.</text>
</comment>
<reference evidence="3 4" key="1">
    <citation type="submission" date="2024-03" db="EMBL/GenBank/DDBJ databases">
        <title>Ignisphaera cupida sp. nov., a hyperthermophilic hydrolytic archaeon from a hot spring of Kamchatka, and proposal of Ignisphaeraceae fam. nov.</title>
        <authorList>
            <person name="Podosokorskaya O.A."/>
            <person name="Elcheninov A.G."/>
            <person name="Maltseva A.I."/>
            <person name="Zayulina K.S."/>
            <person name="Novikov A."/>
            <person name="Merkel A.Y."/>
        </authorList>
    </citation>
    <scope>NUCLEOTIDE SEQUENCE [LARGE SCALE GENOMIC DNA]</scope>
    <source>
        <strain evidence="3 4">38H-sp</strain>
    </source>
</reference>
<dbReference type="InterPro" id="IPR029063">
    <property type="entry name" value="SAM-dependent_MTases_sf"/>
</dbReference>
<evidence type="ECO:0000313" key="3">
    <source>
        <dbReference type="EMBL" id="MEM5947641.1"/>
    </source>
</evidence>
<organism evidence="3 4">
    <name type="scientific">Rarispira pelagica</name>
    <dbReference type="NCBI Taxonomy" id="3141764"/>
    <lineage>
        <taxon>Bacteria</taxon>
        <taxon>Pseudomonadati</taxon>
        <taxon>Spirochaetota</taxon>
        <taxon>Spirochaetia</taxon>
        <taxon>Winmispirales</taxon>
        <taxon>Winmispiraceae</taxon>
        <taxon>Rarispira</taxon>
    </lineage>
</organism>
<protein>
    <submittedName>
        <fullName evidence="3">Class I SAM-dependent methyltransferase</fullName>
        <ecNumber evidence="3">2.1.-.-</ecNumber>
    </submittedName>
</protein>
<sequence length="240" mass="27635">MTGNLYDIIAEHYSSIFPPDKDRINFVERFLSPNSHILDTGCATGDLCIALAEKGHKTTGIDLSQEMIETAYKKAEEKKINCTFLHGSMLDIDKHFDSNMIDAILCMGNTLPHLKDTEEISLFFKKAGKILKKSGYFLIQVLNYDRLEKNNITELPVINTDNIKMTRRYKRQKNNSTEFIIELTTEGKTYTEKTTLIPLKQKEIIQLLRKNSFTHIETYSDYKQTPATEESFAILYMAQK</sequence>
<evidence type="ECO:0000259" key="2">
    <source>
        <dbReference type="Pfam" id="PF13649"/>
    </source>
</evidence>